<gene>
    <name evidence="1" type="ORF">IWQ57_004361</name>
</gene>
<protein>
    <submittedName>
        <fullName evidence="1">Uncharacterized protein</fullName>
    </submittedName>
</protein>
<evidence type="ECO:0000313" key="1">
    <source>
        <dbReference type="EMBL" id="KAJ2766435.1"/>
    </source>
</evidence>
<keyword evidence="2" id="KW-1185">Reference proteome</keyword>
<dbReference type="EMBL" id="JANBUJ010001697">
    <property type="protein sequence ID" value="KAJ2766435.1"/>
    <property type="molecule type" value="Genomic_DNA"/>
</dbReference>
<comment type="caution">
    <text evidence="1">The sequence shown here is derived from an EMBL/GenBank/DDBJ whole genome shotgun (WGS) entry which is preliminary data.</text>
</comment>
<proteinExistence type="predicted"/>
<evidence type="ECO:0000313" key="2">
    <source>
        <dbReference type="Proteomes" id="UP001140234"/>
    </source>
</evidence>
<sequence>MAGGKDGARGPGAWLKNRPAGGAAGPEPGATHGETRRQKAGGGRRAQTMAEAADKHKLYMEAVQQPRKEVKNLDAIYHTLSARYPVREARPLSVDSGQRGWRRHAMVLREDFCGTAALCAEWVRTRSSPDRRAYGVDIDPSVICYGREHVLDGDGASRVQLVCGDVLEVGCAEDKDGDAGIPRADIVVAFNFSVCYLGKRSELVRYLRHSLGNLGECGLFFCDLFGGAEATQSQISRVCDHGSFKYLFRQHGFDVATNTVQLSLGFKMKDGSVLHDCFTYRFRVYTICEVKEAMLEAGFDHVSTWISVRARPDSDYERGSDDGTGGADDADADDDDDDDDDDDAGSSSRDGFGTFVELRAPMEMPDSFNAYVVGVKAPRASRL</sequence>
<dbReference type="Proteomes" id="UP001140234">
    <property type="component" value="Unassembled WGS sequence"/>
</dbReference>
<reference evidence="1" key="1">
    <citation type="submission" date="2022-07" db="EMBL/GenBank/DDBJ databases">
        <title>Phylogenomic reconstructions and comparative analyses of Kickxellomycotina fungi.</title>
        <authorList>
            <person name="Reynolds N.K."/>
            <person name="Stajich J.E."/>
            <person name="Barry K."/>
            <person name="Grigoriev I.V."/>
            <person name="Crous P."/>
            <person name="Smith M.E."/>
        </authorList>
    </citation>
    <scope>NUCLEOTIDE SEQUENCE</scope>
    <source>
        <strain evidence="1">CBS 109366</strain>
    </source>
</reference>
<accession>A0ACC1JSH2</accession>
<name>A0ACC1JSH2_9FUNG</name>
<organism evidence="1 2">
    <name type="scientific">Coemansia nantahalensis</name>
    <dbReference type="NCBI Taxonomy" id="2789366"/>
    <lineage>
        <taxon>Eukaryota</taxon>
        <taxon>Fungi</taxon>
        <taxon>Fungi incertae sedis</taxon>
        <taxon>Zoopagomycota</taxon>
        <taxon>Kickxellomycotina</taxon>
        <taxon>Kickxellomycetes</taxon>
        <taxon>Kickxellales</taxon>
        <taxon>Kickxellaceae</taxon>
        <taxon>Coemansia</taxon>
    </lineage>
</organism>